<dbReference type="EMBL" id="OIVN01003713">
    <property type="protein sequence ID" value="SPD13101.1"/>
    <property type="molecule type" value="Genomic_DNA"/>
</dbReference>
<dbReference type="GO" id="GO:0009809">
    <property type="term" value="P:lignin biosynthetic process"/>
    <property type="evidence" value="ECO:0007669"/>
    <property type="project" value="UniProtKB-ARBA"/>
</dbReference>
<dbReference type="InterPro" id="IPR047109">
    <property type="entry name" value="CAD-like"/>
</dbReference>
<evidence type="ECO:0008006" key="6">
    <source>
        <dbReference type="Google" id="ProtNLM"/>
    </source>
</evidence>
<dbReference type="InterPro" id="IPR036291">
    <property type="entry name" value="NAD(P)-bd_dom_sf"/>
</dbReference>
<evidence type="ECO:0000256" key="4">
    <source>
        <dbReference type="ARBA" id="ARBA00023002"/>
    </source>
</evidence>
<evidence type="ECO:0000313" key="5">
    <source>
        <dbReference type="EMBL" id="SPD13101.1"/>
    </source>
</evidence>
<keyword evidence="3" id="KW-0862">Zinc</keyword>
<sequence>MDSLSIGPTKSETEAVKGWAVYLLLVEPTSCLILTNKERNSSFHPLKRDKSSWSTIFKLLQHLQLISALHPTGNHEFWYCSRSRLMHNSSKTMGNSQDTWEMGKYDEKPMTYVHFGPKRTQGAAPRPRPVRVLLSLCGSDLRSVVWWRGVSHEILATIELLSPSLLGGTVTSLWKPSSPALLVLQSLQQSQRENRTEICSFFSVYFFLLLFLLADGQDRIRQRSARVISCFEPLRRRFVIFEGRAGDEDDDEGQGQKFVQLDGKLILMGVINTPLQFLTPMVMLGRKSITGSFVGSIKETEEMLEFYKEKGLSSMIEVVKMDYVNKAFERLEKNDVRYRFIVDVAGSRIDQ</sequence>
<dbReference type="Gene3D" id="3.40.50.720">
    <property type="entry name" value="NAD(P)-binding Rossmann-like Domain"/>
    <property type="match status" value="1"/>
</dbReference>
<evidence type="ECO:0000256" key="2">
    <source>
        <dbReference type="ARBA" id="ARBA00022723"/>
    </source>
</evidence>
<dbReference type="AlphaFoldDB" id="A0A2N9HN09"/>
<dbReference type="Gene3D" id="3.90.180.10">
    <property type="entry name" value="Medium-chain alcohol dehydrogenases, catalytic domain"/>
    <property type="match status" value="1"/>
</dbReference>
<evidence type="ECO:0000256" key="1">
    <source>
        <dbReference type="ARBA" id="ARBA00008072"/>
    </source>
</evidence>
<gene>
    <name evidence="5" type="ORF">FSB_LOCUS40983</name>
</gene>
<keyword evidence="4" id="KW-0560">Oxidoreductase</keyword>
<dbReference type="GO" id="GO:0046872">
    <property type="term" value="F:metal ion binding"/>
    <property type="evidence" value="ECO:0007669"/>
    <property type="project" value="UniProtKB-KW"/>
</dbReference>
<keyword evidence="2" id="KW-0479">Metal-binding</keyword>
<dbReference type="FunFam" id="3.90.180.10:FF:000100">
    <property type="entry name" value="Putative cinnamyl alcohol dehydrogenase 6"/>
    <property type="match status" value="1"/>
</dbReference>
<organism evidence="5">
    <name type="scientific">Fagus sylvatica</name>
    <name type="common">Beechnut</name>
    <dbReference type="NCBI Taxonomy" id="28930"/>
    <lineage>
        <taxon>Eukaryota</taxon>
        <taxon>Viridiplantae</taxon>
        <taxon>Streptophyta</taxon>
        <taxon>Embryophyta</taxon>
        <taxon>Tracheophyta</taxon>
        <taxon>Spermatophyta</taxon>
        <taxon>Magnoliopsida</taxon>
        <taxon>eudicotyledons</taxon>
        <taxon>Gunneridae</taxon>
        <taxon>Pentapetalae</taxon>
        <taxon>rosids</taxon>
        <taxon>fabids</taxon>
        <taxon>Fagales</taxon>
        <taxon>Fagaceae</taxon>
        <taxon>Fagus</taxon>
    </lineage>
</organism>
<protein>
    <recommendedName>
        <fullName evidence="6">Alcohol dehydrogenase-like C-terminal domain-containing protein</fullName>
    </recommendedName>
</protein>
<dbReference type="PANTHER" id="PTHR42683">
    <property type="entry name" value="ALDEHYDE REDUCTASE"/>
    <property type="match status" value="1"/>
</dbReference>
<evidence type="ECO:0000256" key="3">
    <source>
        <dbReference type="ARBA" id="ARBA00022833"/>
    </source>
</evidence>
<dbReference type="GO" id="GO:0016616">
    <property type="term" value="F:oxidoreductase activity, acting on the CH-OH group of donors, NAD or NADP as acceptor"/>
    <property type="evidence" value="ECO:0007669"/>
    <property type="project" value="InterPro"/>
</dbReference>
<dbReference type="SUPFAM" id="SSF51735">
    <property type="entry name" value="NAD(P)-binding Rossmann-fold domains"/>
    <property type="match status" value="1"/>
</dbReference>
<reference evidence="5" key="1">
    <citation type="submission" date="2018-02" db="EMBL/GenBank/DDBJ databases">
        <authorList>
            <person name="Cohen D.B."/>
            <person name="Kent A.D."/>
        </authorList>
    </citation>
    <scope>NUCLEOTIDE SEQUENCE</scope>
</reference>
<proteinExistence type="inferred from homology"/>
<name>A0A2N9HN09_FAGSY</name>
<accession>A0A2N9HN09</accession>
<comment type="similarity">
    <text evidence="1">Belongs to the zinc-containing alcohol dehydrogenase family.</text>
</comment>